<dbReference type="InterPro" id="IPR000073">
    <property type="entry name" value="AB_hydrolase_1"/>
</dbReference>
<evidence type="ECO:0000256" key="5">
    <source>
        <dbReference type="ARBA" id="ARBA00023180"/>
    </source>
</evidence>
<dbReference type="InterPro" id="IPR029058">
    <property type="entry name" value="AB_hydrolase_fold"/>
</dbReference>
<organism evidence="10 11">
    <name type="scientific">Dipodomys ordii</name>
    <name type="common">Ord's kangaroo rat</name>
    <dbReference type="NCBI Taxonomy" id="10020"/>
    <lineage>
        <taxon>Eukaryota</taxon>
        <taxon>Metazoa</taxon>
        <taxon>Chordata</taxon>
        <taxon>Craniata</taxon>
        <taxon>Vertebrata</taxon>
        <taxon>Euteleostomi</taxon>
        <taxon>Mammalia</taxon>
        <taxon>Eutheria</taxon>
        <taxon>Euarchontoglires</taxon>
        <taxon>Glires</taxon>
        <taxon>Rodentia</taxon>
        <taxon>Castorimorpha</taxon>
        <taxon>Heteromyidae</taxon>
        <taxon>Dipodomyinae</taxon>
        <taxon>Dipodomys</taxon>
    </lineage>
</organism>
<keyword evidence="6" id="KW-0378">Hydrolase</keyword>
<evidence type="ECO:0000256" key="2">
    <source>
        <dbReference type="ARBA" id="ARBA00022729"/>
    </source>
</evidence>
<evidence type="ECO:0000256" key="6">
    <source>
        <dbReference type="PIRNR" id="PIRNR000862"/>
    </source>
</evidence>
<dbReference type="FunFam" id="3.40.50.1820:FF:000012">
    <property type="entry name" value="Lipase"/>
    <property type="match status" value="1"/>
</dbReference>
<feature type="active site" description="Nucleophile" evidence="7">
    <location>
        <position position="174"/>
    </location>
</feature>
<sequence>MKMYFLEFLVCLVLGILHSQGSRGKVSAMNPEANMTVVQIISYWGYPGEEHFVETKDGYILCIHRIPHGKKKHSDQVPKPVVYLQHGLLADSSNWVTNTDNNSLGFMLADAGFDVWMGNSRGNTWSRKHKTLSVSQDEFWAFSFDEMAKYDLPASIDYILNKTGQKQLYYVGHSQGTTIGFIGFSQIPELAKKIKMFYALAPVVSLVFSSSPLTKLGILPEVFFEDVLGHKEFFPENPVTKWLSTHFCTHAILKELCGNLFFLLFGFDERNLNMSRVDVYAAHNPAGTSVQNMLHWRQISKLNKFQAFDWGSSAKNYLHYNQSYPPKYNLKDIPVPIALWNGARDWLADASDVHILQTQISNLVYHKEIPDYNHIDFIWGLNAPWRIYDEIIDQMKKYQ</sequence>
<dbReference type="KEGG" id="dord:105986330"/>
<dbReference type="Pfam" id="PF00561">
    <property type="entry name" value="Abhydrolase_1"/>
    <property type="match status" value="1"/>
</dbReference>
<dbReference type="GO" id="GO:0016788">
    <property type="term" value="F:hydrolase activity, acting on ester bonds"/>
    <property type="evidence" value="ECO:0007669"/>
    <property type="project" value="InterPro"/>
</dbReference>
<dbReference type="SUPFAM" id="SSF53474">
    <property type="entry name" value="alpha/beta-Hydrolases"/>
    <property type="match status" value="1"/>
</dbReference>
<feature type="active site" description="Charge relay system" evidence="7">
    <location>
        <position position="374"/>
    </location>
</feature>
<dbReference type="Proteomes" id="UP000081671">
    <property type="component" value="Unplaced"/>
</dbReference>
<dbReference type="InterPro" id="IPR025483">
    <property type="entry name" value="Lipase_euk"/>
</dbReference>
<dbReference type="RefSeq" id="XP_012872644.1">
    <property type="nucleotide sequence ID" value="XM_013017190.1"/>
</dbReference>
<keyword evidence="4" id="KW-0443">Lipid metabolism</keyword>
<proteinExistence type="inferred from homology"/>
<feature type="active site" description="Charge relay system" evidence="7">
    <location>
        <position position="345"/>
    </location>
</feature>
<comment type="similarity">
    <text evidence="1 6">Belongs to the AB hydrolase superfamily. Lipase family.</text>
</comment>
<keyword evidence="2 8" id="KW-0732">Signal</keyword>
<dbReference type="AlphaFoldDB" id="A0A1S3F9B7"/>
<evidence type="ECO:0000259" key="9">
    <source>
        <dbReference type="Pfam" id="PF00561"/>
    </source>
</evidence>
<accession>A0A1S3F9B7</accession>
<evidence type="ECO:0000256" key="4">
    <source>
        <dbReference type="ARBA" id="ARBA00023098"/>
    </source>
</evidence>
<dbReference type="InParanoid" id="A0A1S3F9B7"/>
<feature type="chain" id="PRO_5010222702" description="Lipase" evidence="8">
    <location>
        <begin position="25"/>
        <end position="399"/>
    </location>
</feature>
<reference evidence="11" key="1">
    <citation type="submission" date="2025-08" db="UniProtKB">
        <authorList>
            <consortium name="RefSeq"/>
        </authorList>
    </citation>
    <scope>IDENTIFICATION</scope>
    <source>
        <tissue evidence="11">Kidney</tissue>
    </source>
</reference>
<name>A0A1S3F9B7_DIPOR</name>
<evidence type="ECO:0000313" key="10">
    <source>
        <dbReference type="Proteomes" id="UP000081671"/>
    </source>
</evidence>
<keyword evidence="10" id="KW-1185">Reference proteome</keyword>
<evidence type="ECO:0000256" key="3">
    <source>
        <dbReference type="ARBA" id="ARBA00022963"/>
    </source>
</evidence>
<evidence type="ECO:0000256" key="8">
    <source>
        <dbReference type="SAM" id="SignalP"/>
    </source>
</evidence>
<keyword evidence="3 6" id="KW-0442">Lipid degradation</keyword>
<evidence type="ECO:0000256" key="7">
    <source>
        <dbReference type="PIRSR" id="PIRSR000862-1"/>
    </source>
</evidence>
<evidence type="ECO:0000313" key="11">
    <source>
        <dbReference type="RefSeq" id="XP_012872644.1"/>
    </source>
</evidence>
<keyword evidence="5" id="KW-0325">Glycoprotein</keyword>
<dbReference type="Gene3D" id="3.40.50.1820">
    <property type="entry name" value="alpha/beta hydrolase"/>
    <property type="match status" value="1"/>
</dbReference>
<feature type="signal peptide" evidence="8">
    <location>
        <begin position="1"/>
        <end position="24"/>
    </location>
</feature>
<gene>
    <name evidence="11" type="primary">LOC105986330</name>
</gene>
<dbReference type="PIRSF" id="PIRSF000862">
    <property type="entry name" value="Steryl_ester_lip"/>
    <property type="match status" value="1"/>
</dbReference>
<dbReference type="FunCoup" id="A0A1S3F9B7">
    <property type="interactions" value="1986"/>
</dbReference>
<dbReference type="PANTHER" id="PTHR11005">
    <property type="entry name" value="LYSOSOMAL ACID LIPASE-RELATED"/>
    <property type="match status" value="1"/>
</dbReference>
<evidence type="ECO:0000256" key="1">
    <source>
        <dbReference type="ARBA" id="ARBA00010701"/>
    </source>
</evidence>
<feature type="domain" description="AB hydrolase-1" evidence="9">
    <location>
        <begin position="80"/>
        <end position="380"/>
    </location>
</feature>
<dbReference type="GO" id="GO:0016042">
    <property type="term" value="P:lipid catabolic process"/>
    <property type="evidence" value="ECO:0007669"/>
    <property type="project" value="UniProtKB-KW"/>
</dbReference>
<dbReference type="OrthoDB" id="9974421at2759"/>
<protein>
    <recommendedName>
        <fullName evidence="6">Lipase</fullName>
    </recommendedName>
</protein>
<dbReference type="STRING" id="10020.ENSDORP00000016378"/>
<dbReference type="GeneID" id="105986330"/>